<dbReference type="Proteomes" id="UP000067448">
    <property type="component" value="Unassembled WGS sequence"/>
</dbReference>
<dbReference type="PANTHER" id="PTHR41700">
    <property type="entry name" value="GCN5-RELATED N-ACETYLTRANSFERASE"/>
    <property type="match status" value="1"/>
</dbReference>
<dbReference type="GO" id="GO:0016747">
    <property type="term" value="F:acyltransferase activity, transferring groups other than amino-acyl groups"/>
    <property type="evidence" value="ECO:0007669"/>
    <property type="project" value="InterPro"/>
</dbReference>
<gene>
    <name evidence="3" type="ORF">SsS58_08731</name>
</gene>
<evidence type="ECO:0000313" key="3">
    <source>
        <dbReference type="EMBL" id="GAQ68272.1"/>
    </source>
</evidence>
<dbReference type="RefSeq" id="WP_059085147.1">
    <property type="nucleotide sequence ID" value="NZ_BCMM01000110.1"/>
</dbReference>
<evidence type="ECO:0000256" key="1">
    <source>
        <dbReference type="SAM" id="MobiDB-lite"/>
    </source>
</evidence>
<dbReference type="PANTHER" id="PTHR41700:SF1">
    <property type="entry name" value="N-ACETYLTRANSFERASE DOMAIN-CONTAINING PROTEIN"/>
    <property type="match status" value="1"/>
</dbReference>
<name>A0A117EH69_STRSC</name>
<reference evidence="4" key="3">
    <citation type="submission" date="2016-02" db="EMBL/GenBank/DDBJ databases">
        <title>Draft genome of pathogenic Streptomyces sp. in Japan.</title>
        <authorList>
            <person name="Tomihama T."/>
            <person name="Ikenaga M."/>
            <person name="Sakai M."/>
            <person name="Okubo T."/>
            <person name="Ikeda S."/>
        </authorList>
    </citation>
    <scope>NUCLEOTIDE SEQUENCE [LARGE SCALE GENOMIC DNA]</scope>
    <source>
        <strain evidence="4">S58</strain>
    </source>
</reference>
<dbReference type="Gene3D" id="3.40.630.30">
    <property type="match status" value="1"/>
</dbReference>
<dbReference type="InterPro" id="IPR038764">
    <property type="entry name" value="GNAT_N_AcTrfase_prd"/>
</dbReference>
<evidence type="ECO:0000313" key="4">
    <source>
        <dbReference type="Proteomes" id="UP000067448"/>
    </source>
</evidence>
<organism evidence="3 4">
    <name type="scientific">Streptomyces scabiei</name>
    <dbReference type="NCBI Taxonomy" id="1930"/>
    <lineage>
        <taxon>Bacteria</taxon>
        <taxon>Bacillati</taxon>
        <taxon>Actinomycetota</taxon>
        <taxon>Actinomycetes</taxon>
        <taxon>Kitasatosporales</taxon>
        <taxon>Streptomycetaceae</taxon>
        <taxon>Streptomyces</taxon>
    </lineage>
</organism>
<dbReference type="PROSITE" id="PS51186">
    <property type="entry name" value="GNAT"/>
    <property type="match status" value="1"/>
</dbReference>
<feature type="domain" description="N-acetyltransferase" evidence="2">
    <location>
        <begin position="5"/>
        <end position="156"/>
    </location>
</feature>
<feature type="region of interest" description="Disordered" evidence="1">
    <location>
        <begin position="170"/>
        <end position="196"/>
    </location>
</feature>
<sequence length="266" mass="28931">MVVNTEVRELTGVEELLAATDLITEVWQAEIPPVPFPFMRALSQAGAQVLGGLVDGRLAGVAVGFLGSDPDGPLLHSHVVGVGEEWRSTGVGRAIKLGQRDWCLERGIKRMAWTFDPLRTANASFNLAGLGATGVSYHADFYGRMNDAFNRGIPTDRVLVHWDLAAAEPGRSPAPARSDSPLLDIGEAGGPVRRAMDPRPAEEVRLRVPALLPDDVSLVLDWRLALREAMRPLLRSGYRWTGADRNGTYVLTTPLDLKIPTSPRNQ</sequence>
<dbReference type="AlphaFoldDB" id="A0A117EH69"/>
<dbReference type="EMBL" id="BCMM01000110">
    <property type="protein sequence ID" value="GAQ68272.1"/>
    <property type="molecule type" value="Genomic_DNA"/>
</dbReference>
<protein>
    <recommendedName>
        <fullName evidence="2">N-acetyltransferase domain-containing protein</fullName>
    </recommendedName>
</protein>
<proteinExistence type="predicted"/>
<reference evidence="3 4" key="2">
    <citation type="journal article" date="2016" name="Genome Announc.">
        <title>Draft Genome Sequences of Streptomyces scabiei S58, Streptomyces turgidiscabies T45, and Streptomyces acidiscabies a10, the Pathogens of Potato Common Scab, Isolated in Japan.</title>
        <authorList>
            <person name="Tomihama T."/>
            <person name="Nishi Y."/>
            <person name="Sakai M."/>
            <person name="Ikenaga M."/>
            <person name="Okubo T."/>
            <person name="Ikeda S."/>
        </authorList>
    </citation>
    <scope>NUCLEOTIDE SEQUENCE [LARGE SCALE GENOMIC DNA]</scope>
    <source>
        <strain evidence="3 4">S58</strain>
    </source>
</reference>
<reference evidence="4" key="1">
    <citation type="submission" date="2015-11" db="EMBL/GenBank/DDBJ databases">
        <authorList>
            <consortium name="Cross-ministerial Strategic Innovation Promotion Program (SIP) consortium"/>
            <person name="Tomihama T."/>
            <person name="Ikenaga M."/>
            <person name="Sakai M."/>
            <person name="Okubo T."/>
            <person name="Ikeda S."/>
        </authorList>
    </citation>
    <scope>NUCLEOTIDE SEQUENCE [LARGE SCALE GENOMIC DNA]</scope>
    <source>
        <strain evidence="4">S58</strain>
    </source>
</reference>
<dbReference type="SUPFAM" id="SSF55729">
    <property type="entry name" value="Acyl-CoA N-acyltransferases (Nat)"/>
    <property type="match status" value="1"/>
</dbReference>
<dbReference type="Pfam" id="PF00583">
    <property type="entry name" value="Acetyltransf_1"/>
    <property type="match status" value="1"/>
</dbReference>
<accession>A0A117EH69</accession>
<dbReference type="InterPro" id="IPR016181">
    <property type="entry name" value="Acyl_CoA_acyltransferase"/>
</dbReference>
<comment type="caution">
    <text evidence="3">The sequence shown here is derived from an EMBL/GenBank/DDBJ whole genome shotgun (WGS) entry which is preliminary data.</text>
</comment>
<dbReference type="InterPro" id="IPR000182">
    <property type="entry name" value="GNAT_dom"/>
</dbReference>
<dbReference type="OrthoDB" id="9797990at2"/>
<evidence type="ECO:0000259" key="2">
    <source>
        <dbReference type="PROSITE" id="PS51186"/>
    </source>
</evidence>